<organism evidence="2 3">
    <name type="scientific">Kitasatospora indigofera</name>
    <dbReference type="NCBI Taxonomy" id="67307"/>
    <lineage>
        <taxon>Bacteria</taxon>
        <taxon>Bacillati</taxon>
        <taxon>Actinomycetota</taxon>
        <taxon>Actinomycetes</taxon>
        <taxon>Kitasatosporales</taxon>
        <taxon>Streptomycetaceae</taxon>
        <taxon>Kitasatospora</taxon>
    </lineage>
</organism>
<dbReference type="SUPFAM" id="SSF53448">
    <property type="entry name" value="Nucleotide-diphospho-sugar transferases"/>
    <property type="match status" value="1"/>
</dbReference>
<reference evidence="2" key="2">
    <citation type="submission" date="2020-09" db="EMBL/GenBank/DDBJ databases">
        <authorList>
            <person name="Sun Q."/>
            <person name="Ohkuma M."/>
        </authorList>
    </citation>
    <scope>NUCLEOTIDE SEQUENCE</scope>
    <source>
        <strain evidence="2">JCM 4646</strain>
    </source>
</reference>
<dbReference type="EMBL" id="BNBO01000012">
    <property type="protein sequence ID" value="GHH69449.1"/>
    <property type="molecule type" value="Genomic_DNA"/>
</dbReference>
<dbReference type="InterPro" id="IPR029044">
    <property type="entry name" value="Nucleotide-diphossugar_trans"/>
</dbReference>
<evidence type="ECO:0000313" key="2">
    <source>
        <dbReference type="EMBL" id="GHH69449.1"/>
    </source>
</evidence>
<evidence type="ECO:0000313" key="3">
    <source>
        <dbReference type="Proteomes" id="UP000617734"/>
    </source>
</evidence>
<feature type="domain" description="Glycosyltransferase 2-like" evidence="1">
    <location>
        <begin position="16"/>
        <end position="180"/>
    </location>
</feature>
<dbReference type="GO" id="GO:0016758">
    <property type="term" value="F:hexosyltransferase activity"/>
    <property type="evidence" value="ECO:0007669"/>
    <property type="project" value="UniProtKB-ARBA"/>
</dbReference>
<sequence length="359" mass="41002">MPLTERPAEPMAPRLSVVVPIYNVERYLEECLDSIAAQTFDAFECVMVDDGSTDGSAVIAKAYADADSRFRLVQQKNKGLGAARNTGIRNLGGTEYLAFMDSDDTLPPGAYELMVGTLDETGSDFAAGNALRFRTAEHYQSHAHRRPFRETRLKSHVTEIPSLVTDRTAWNKVYRRSFFDTAGILYPEGILYEDAPVSVPHHFLAGSVDVLSEPIYHWRVRDAGDMSITQMKTDPKGLIDRVRSIELVREWLIAQPEPKFREYLRSYDRNTLVEELPMFFWSVPDGDRGYREAYQQHVSRLLRTIGVEQINALSAPLRVKYRLTLANRMNEFVTLQRMHRLYRRRAQLLRLGRTPAPSA</sequence>
<keyword evidence="3" id="KW-1185">Reference proteome</keyword>
<dbReference type="Proteomes" id="UP000617734">
    <property type="component" value="Unassembled WGS sequence"/>
</dbReference>
<dbReference type="GeneID" id="95353250"/>
<gene>
    <name evidence="2" type="ORF">GCM10018781_27970</name>
</gene>
<accession>A0A919FP67</accession>
<dbReference type="Pfam" id="PF00535">
    <property type="entry name" value="Glycos_transf_2"/>
    <property type="match status" value="1"/>
</dbReference>
<name>A0A919FP67_9ACTN</name>
<evidence type="ECO:0000259" key="1">
    <source>
        <dbReference type="Pfam" id="PF00535"/>
    </source>
</evidence>
<dbReference type="Gene3D" id="3.90.550.10">
    <property type="entry name" value="Spore Coat Polysaccharide Biosynthesis Protein SpsA, Chain A"/>
    <property type="match status" value="1"/>
</dbReference>
<protein>
    <recommendedName>
        <fullName evidence="1">Glycosyltransferase 2-like domain-containing protein</fullName>
    </recommendedName>
</protein>
<proteinExistence type="predicted"/>
<dbReference type="InterPro" id="IPR001173">
    <property type="entry name" value="Glyco_trans_2-like"/>
</dbReference>
<comment type="caution">
    <text evidence="2">The sequence shown here is derived from an EMBL/GenBank/DDBJ whole genome shotgun (WGS) entry which is preliminary data.</text>
</comment>
<dbReference type="AlphaFoldDB" id="A0A919FP67"/>
<dbReference type="PANTHER" id="PTHR22916">
    <property type="entry name" value="GLYCOSYLTRANSFERASE"/>
    <property type="match status" value="1"/>
</dbReference>
<dbReference type="CDD" id="cd00761">
    <property type="entry name" value="Glyco_tranf_GTA_type"/>
    <property type="match status" value="1"/>
</dbReference>
<dbReference type="RefSeq" id="WP_190211135.1">
    <property type="nucleotide sequence ID" value="NZ_BNBO01000012.1"/>
</dbReference>
<reference evidence="2" key="1">
    <citation type="journal article" date="2014" name="Int. J. Syst. Evol. Microbiol.">
        <title>Complete genome sequence of Corynebacterium casei LMG S-19264T (=DSM 44701T), isolated from a smear-ripened cheese.</title>
        <authorList>
            <consortium name="US DOE Joint Genome Institute (JGI-PGF)"/>
            <person name="Walter F."/>
            <person name="Albersmeier A."/>
            <person name="Kalinowski J."/>
            <person name="Ruckert C."/>
        </authorList>
    </citation>
    <scope>NUCLEOTIDE SEQUENCE</scope>
    <source>
        <strain evidence="2">JCM 4646</strain>
    </source>
</reference>
<dbReference type="PANTHER" id="PTHR22916:SF3">
    <property type="entry name" value="UDP-GLCNAC:BETAGAL BETA-1,3-N-ACETYLGLUCOSAMINYLTRANSFERASE-LIKE PROTEIN 1"/>
    <property type="match status" value="1"/>
</dbReference>